<dbReference type="Proteomes" id="UP000008021">
    <property type="component" value="Chromosome 1"/>
</dbReference>
<protein>
    <submittedName>
        <fullName evidence="1">Uncharacterized protein</fullName>
    </submittedName>
</protein>
<reference evidence="1" key="1">
    <citation type="submission" date="2015-04" db="UniProtKB">
        <authorList>
            <consortium name="EnsemblPlants"/>
        </authorList>
    </citation>
    <scope>IDENTIFICATION</scope>
</reference>
<evidence type="ECO:0000313" key="1">
    <source>
        <dbReference type="EnsemblPlants" id="OMERI01G34850.1"/>
    </source>
</evidence>
<dbReference type="AlphaFoldDB" id="A0A0E0CAJ7"/>
<accession>A0A0E0CAJ7</accession>
<reference evidence="1" key="2">
    <citation type="submission" date="2018-05" db="EMBL/GenBank/DDBJ databases">
        <title>OmerRS3 (Oryza meridionalis Reference Sequence Version 3).</title>
        <authorList>
            <person name="Zhang J."/>
            <person name="Kudrna D."/>
            <person name="Lee S."/>
            <person name="Talag J."/>
            <person name="Welchert J."/>
            <person name="Wing R.A."/>
        </authorList>
    </citation>
    <scope>NUCLEOTIDE SEQUENCE [LARGE SCALE GENOMIC DNA]</scope>
    <source>
        <strain evidence="1">cv. OR44</strain>
    </source>
</reference>
<proteinExistence type="predicted"/>
<sequence length="61" mass="6772">MERLLYGSSLQTCHFKRSISSSLGVNYCSKGRNKSSMVEGCKNKSLKKMKVVKSSKDPGQN</sequence>
<name>A0A0E0CAJ7_9ORYZ</name>
<dbReference type="eggNOG" id="KOG1918">
    <property type="taxonomic scope" value="Eukaryota"/>
</dbReference>
<keyword evidence="2" id="KW-1185">Reference proteome</keyword>
<dbReference type="Gramene" id="OMERI01G34850.1">
    <property type="protein sequence ID" value="OMERI01G34850.1"/>
    <property type="gene ID" value="OMERI01G34850"/>
</dbReference>
<dbReference type="HOGENOM" id="CLU_2926542_0_0_1"/>
<organism evidence="1">
    <name type="scientific">Oryza meridionalis</name>
    <dbReference type="NCBI Taxonomy" id="40149"/>
    <lineage>
        <taxon>Eukaryota</taxon>
        <taxon>Viridiplantae</taxon>
        <taxon>Streptophyta</taxon>
        <taxon>Embryophyta</taxon>
        <taxon>Tracheophyta</taxon>
        <taxon>Spermatophyta</taxon>
        <taxon>Magnoliopsida</taxon>
        <taxon>Liliopsida</taxon>
        <taxon>Poales</taxon>
        <taxon>Poaceae</taxon>
        <taxon>BOP clade</taxon>
        <taxon>Oryzoideae</taxon>
        <taxon>Oryzeae</taxon>
        <taxon>Oryzinae</taxon>
        <taxon>Oryza</taxon>
    </lineage>
</organism>
<evidence type="ECO:0000313" key="2">
    <source>
        <dbReference type="Proteomes" id="UP000008021"/>
    </source>
</evidence>
<dbReference type="EnsemblPlants" id="OMERI01G34850.1">
    <property type="protein sequence ID" value="OMERI01G34850.1"/>
    <property type="gene ID" value="OMERI01G34850"/>
</dbReference>